<dbReference type="GO" id="GO:0070179">
    <property type="term" value="P:D-serine biosynthetic process"/>
    <property type="evidence" value="ECO:0007669"/>
    <property type="project" value="TreeGrafter"/>
</dbReference>
<sequence>MPSKAQQRYLLASAVAGVAAAIRIIRRRNIHVPPQPLPADFPVTPKDVVDAAKRVRPHVHRTPVLTCHGLDELAGRSLKFKCEVFQRTGSFKIRGATNAALQAPENAPLVTHSSGNHAQALALAARSTNREAHVVMPRTAPAVKRAAVAGYGAHITLCEPTNKARAEAAQKKTEEVQGYFVHPSNEPRVISGQGSVAVEFLEQCSDLDALVVPVGGGGLIGGIAVYAKWKRPSLKIIGAEPKNVDDAYRSKQKGELVGHDDRDSVADGLKTLLGSNTWPVVRDLVDEIITVEESEIKKATALIWGRMKLCIEPSAGVGVACVLSEAFRARYPADEYGTVGVILCGGNLDLAKASAKLFA</sequence>
<dbReference type="Proteomes" id="UP000789595">
    <property type="component" value="Unassembled WGS sequence"/>
</dbReference>
<dbReference type="GO" id="GO:0030378">
    <property type="term" value="F:serine racemase activity"/>
    <property type="evidence" value="ECO:0007669"/>
    <property type="project" value="TreeGrafter"/>
</dbReference>
<comment type="cofactor">
    <cofactor evidence="2">
        <name>pyridoxal 5'-phosphate</name>
        <dbReference type="ChEBI" id="CHEBI:597326"/>
    </cofactor>
</comment>
<protein>
    <recommendedName>
        <fullName evidence="9">Tryptophan synthase beta chain-like PALP domain-containing protein</fullName>
    </recommendedName>
</protein>
<dbReference type="CDD" id="cd01562">
    <property type="entry name" value="Thr-dehyd"/>
    <property type="match status" value="1"/>
</dbReference>
<dbReference type="InterPro" id="IPR000634">
    <property type="entry name" value="Ser/Thr_deHydtase_PyrdxlP-BS"/>
</dbReference>
<evidence type="ECO:0000256" key="8">
    <source>
        <dbReference type="ARBA" id="ARBA00023239"/>
    </source>
</evidence>
<name>A0A8J2SJY9_9STRA</name>
<dbReference type="GO" id="GO:0000287">
    <property type="term" value="F:magnesium ion binding"/>
    <property type="evidence" value="ECO:0007669"/>
    <property type="project" value="TreeGrafter"/>
</dbReference>
<dbReference type="Pfam" id="PF00291">
    <property type="entry name" value="PALP"/>
    <property type="match status" value="1"/>
</dbReference>
<dbReference type="InterPro" id="IPR001926">
    <property type="entry name" value="TrpB-like_PALP"/>
</dbReference>
<keyword evidence="6" id="KW-0460">Magnesium</keyword>
<evidence type="ECO:0000256" key="5">
    <source>
        <dbReference type="ARBA" id="ARBA00010869"/>
    </source>
</evidence>
<evidence type="ECO:0000256" key="4">
    <source>
        <dbReference type="ARBA" id="ARBA00001946"/>
    </source>
</evidence>
<dbReference type="GO" id="GO:0018114">
    <property type="term" value="F:threonine racemase activity"/>
    <property type="evidence" value="ECO:0007669"/>
    <property type="project" value="TreeGrafter"/>
</dbReference>
<dbReference type="SUPFAM" id="SSF53686">
    <property type="entry name" value="Tryptophan synthase beta subunit-like PLP-dependent enzymes"/>
    <property type="match status" value="1"/>
</dbReference>
<dbReference type="InterPro" id="IPR036052">
    <property type="entry name" value="TrpB-like_PALP_sf"/>
</dbReference>
<keyword evidence="8" id="KW-0456">Lyase</keyword>
<comment type="similarity">
    <text evidence="5">Belongs to the serine/threonine dehydratase family.</text>
</comment>
<feature type="domain" description="Tryptophan synthase beta chain-like PALP" evidence="9">
    <location>
        <begin position="56"/>
        <end position="345"/>
    </location>
</feature>
<evidence type="ECO:0000256" key="2">
    <source>
        <dbReference type="ARBA" id="ARBA00001933"/>
    </source>
</evidence>
<evidence type="ECO:0000256" key="1">
    <source>
        <dbReference type="ARBA" id="ARBA00001913"/>
    </source>
</evidence>
<evidence type="ECO:0000256" key="6">
    <source>
        <dbReference type="ARBA" id="ARBA00022842"/>
    </source>
</evidence>
<dbReference type="Gene3D" id="3.40.50.1100">
    <property type="match status" value="2"/>
</dbReference>
<keyword evidence="7" id="KW-0663">Pyridoxal phosphate</keyword>
<dbReference type="AlphaFoldDB" id="A0A8J2SJY9"/>
<dbReference type="PANTHER" id="PTHR43050:SF1">
    <property type="entry name" value="SERINE RACEMASE"/>
    <property type="match status" value="1"/>
</dbReference>
<accession>A0A8J2SJY9</accession>
<gene>
    <name evidence="10" type="ORF">PECAL_3P22290</name>
</gene>
<reference evidence="10" key="1">
    <citation type="submission" date="2021-11" db="EMBL/GenBank/DDBJ databases">
        <authorList>
            <consortium name="Genoscope - CEA"/>
            <person name="William W."/>
        </authorList>
    </citation>
    <scope>NUCLEOTIDE SEQUENCE</scope>
</reference>
<evidence type="ECO:0000259" key="9">
    <source>
        <dbReference type="Pfam" id="PF00291"/>
    </source>
</evidence>
<dbReference type="PANTHER" id="PTHR43050">
    <property type="entry name" value="SERINE / THREONINE RACEMASE FAMILY MEMBER"/>
    <property type="match status" value="1"/>
</dbReference>
<dbReference type="PROSITE" id="PS00165">
    <property type="entry name" value="DEHYDRATASE_SER_THR"/>
    <property type="match status" value="1"/>
</dbReference>
<evidence type="ECO:0000256" key="3">
    <source>
        <dbReference type="ARBA" id="ARBA00001936"/>
    </source>
</evidence>
<dbReference type="GO" id="GO:0030170">
    <property type="term" value="F:pyridoxal phosphate binding"/>
    <property type="evidence" value="ECO:0007669"/>
    <property type="project" value="InterPro"/>
</dbReference>
<dbReference type="GO" id="GO:0005524">
    <property type="term" value="F:ATP binding"/>
    <property type="evidence" value="ECO:0007669"/>
    <property type="project" value="TreeGrafter"/>
</dbReference>
<evidence type="ECO:0000313" key="10">
    <source>
        <dbReference type="EMBL" id="CAH0372246.1"/>
    </source>
</evidence>
<proteinExistence type="inferred from homology"/>
<dbReference type="GO" id="GO:0003941">
    <property type="term" value="F:L-serine ammonia-lyase activity"/>
    <property type="evidence" value="ECO:0007669"/>
    <property type="project" value="TreeGrafter"/>
</dbReference>
<dbReference type="FunFam" id="3.40.50.1100:FF:000007">
    <property type="entry name" value="L-threonine dehydratase catabolic TdcB"/>
    <property type="match status" value="1"/>
</dbReference>
<comment type="cofactor">
    <cofactor evidence="4">
        <name>Mg(2+)</name>
        <dbReference type="ChEBI" id="CHEBI:18420"/>
    </cofactor>
</comment>
<keyword evidence="11" id="KW-1185">Reference proteome</keyword>
<comment type="cofactor">
    <cofactor evidence="1">
        <name>Ca(2+)</name>
        <dbReference type="ChEBI" id="CHEBI:29108"/>
    </cofactor>
</comment>
<evidence type="ECO:0000256" key="7">
    <source>
        <dbReference type="ARBA" id="ARBA00022898"/>
    </source>
</evidence>
<comment type="cofactor">
    <cofactor evidence="3">
        <name>Mn(2+)</name>
        <dbReference type="ChEBI" id="CHEBI:29035"/>
    </cofactor>
</comment>
<organism evidence="10 11">
    <name type="scientific">Pelagomonas calceolata</name>
    <dbReference type="NCBI Taxonomy" id="35677"/>
    <lineage>
        <taxon>Eukaryota</taxon>
        <taxon>Sar</taxon>
        <taxon>Stramenopiles</taxon>
        <taxon>Ochrophyta</taxon>
        <taxon>Pelagophyceae</taxon>
        <taxon>Pelagomonadales</taxon>
        <taxon>Pelagomonadaceae</taxon>
        <taxon>Pelagomonas</taxon>
    </lineage>
</organism>
<dbReference type="OrthoDB" id="271064at2759"/>
<comment type="caution">
    <text evidence="10">The sequence shown here is derived from an EMBL/GenBank/DDBJ whole genome shotgun (WGS) entry which is preliminary data.</text>
</comment>
<dbReference type="EMBL" id="CAKKNE010000003">
    <property type="protein sequence ID" value="CAH0372246.1"/>
    <property type="molecule type" value="Genomic_DNA"/>
</dbReference>
<evidence type="ECO:0000313" key="11">
    <source>
        <dbReference type="Proteomes" id="UP000789595"/>
    </source>
</evidence>